<dbReference type="InterPro" id="IPR011600">
    <property type="entry name" value="Pept_C14_caspase"/>
</dbReference>
<evidence type="ECO:0000256" key="1">
    <source>
        <dbReference type="ARBA" id="ARBA00009005"/>
    </source>
</evidence>
<organism evidence="3 4">
    <name type="scientific">Senna tora</name>
    <dbReference type="NCBI Taxonomy" id="362788"/>
    <lineage>
        <taxon>Eukaryota</taxon>
        <taxon>Viridiplantae</taxon>
        <taxon>Streptophyta</taxon>
        <taxon>Embryophyta</taxon>
        <taxon>Tracheophyta</taxon>
        <taxon>Spermatophyta</taxon>
        <taxon>Magnoliopsida</taxon>
        <taxon>eudicotyledons</taxon>
        <taxon>Gunneridae</taxon>
        <taxon>Pentapetalae</taxon>
        <taxon>rosids</taxon>
        <taxon>fabids</taxon>
        <taxon>Fabales</taxon>
        <taxon>Fabaceae</taxon>
        <taxon>Caesalpinioideae</taxon>
        <taxon>Cassia clade</taxon>
        <taxon>Senna</taxon>
    </lineage>
</organism>
<dbReference type="Gene3D" id="3.40.50.12660">
    <property type="match status" value="1"/>
</dbReference>
<dbReference type="PANTHER" id="PTHR48104:SF2">
    <property type="entry name" value="METACASPASE-1-LIKE ISOFORM X1"/>
    <property type="match status" value="1"/>
</dbReference>
<dbReference type="SUPFAM" id="SSF52129">
    <property type="entry name" value="Caspase-like"/>
    <property type="match status" value="1"/>
</dbReference>
<name>A0A835CK32_9FABA</name>
<gene>
    <name evidence="3" type="ORF">G2W53_005283</name>
</gene>
<comment type="similarity">
    <text evidence="1">Belongs to the peptidase C14B family.</text>
</comment>
<evidence type="ECO:0000313" key="4">
    <source>
        <dbReference type="Proteomes" id="UP000634136"/>
    </source>
</evidence>
<protein>
    <submittedName>
        <fullName evidence="3">Metacaspase-1-like isoform X1</fullName>
    </submittedName>
</protein>
<dbReference type="OrthoDB" id="3223806at2759"/>
<feature type="domain" description="Peptidase C14 caspase" evidence="2">
    <location>
        <begin position="124"/>
        <end position="413"/>
    </location>
</feature>
<dbReference type="AlphaFoldDB" id="A0A835CK32"/>
<dbReference type="PANTHER" id="PTHR48104">
    <property type="entry name" value="METACASPASE-4"/>
    <property type="match status" value="1"/>
</dbReference>
<dbReference type="Pfam" id="PF00656">
    <property type="entry name" value="Peptidase_C14"/>
    <property type="match status" value="1"/>
</dbReference>
<comment type="caution">
    <text evidence="3">The sequence shown here is derived from an EMBL/GenBank/DDBJ whole genome shotgun (WGS) entry which is preliminary data.</text>
</comment>
<dbReference type="EMBL" id="JAAIUW010000002">
    <property type="protein sequence ID" value="KAF7842985.1"/>
    <property type="molecule type" value="Genomic_DNA"/>
</dbReference>
<proteinExistence type="inferred from homology"/>
<evidence type="ECO:0000259" key="2">
    <source>
        <dbReference type="Pfam" id="PF00656"/>
    </source>
</evidence>
<keyword evidence="4" id="KW-1185">Reference proteome</keyword>
<dbReference type="InterPro" id="IPR050452">
    <property type="entry name" value="Metacaspase"/>
</dbReference>
<evidence type="ECO:0000313" key="3">
    <source>
        <dbReference type="EMBL" id="KAF7842985.1"/>
    </source>
</evidence>
<reference evidence="3" key="1">
    <citation type="submission" date="2020-09" db="EMBL/GenBank/DDBJ databases">
        <title>Genome-Enabled Discovery of Anthraquinone Biosynthesis in Senna tora.</title>
        <authorList>
            <person name="Kang S.-H."/>
            <person name="Pandey R.P."/>
            <person name="Lee C.-M."/>
            <person name="Sim J.-S."/>
            <person name="Jeong J.-T."/>
            <person name="Choi B.-S."/>
            <person name="Jung M."/>
            <person name="Ginzburg D."/>
            <person name="Zhao K."/>
            <person name="Won S.Y."/>
            <person name="Oh T.-J."/>
            <person name="Yu Y."/>
            <person name="Kim N.-H."/>
            <person name="Lee O.R."/>
            <person name="Lee T.-H."/>
            <person name="Bashyal P."/>
            <person name="Kim T.-S."/>
            <person name="Lee W.-H."/>
            <person name="Kawkins C."/>
            <person name="Kim C.-K."/>
            <person name="Kim J.S."/>
            <person name="Ahn B.O."/>
            <person name="Rhee S.Y."/>
            <person name="Sohng J.K."/>
        </authorList>
    </citation>
    <scope>NUCLEOTIDE SEQUENCE</scope>
    <source>
        <tissue evidence="3">Leaf</tissue>
    </source>
</reference>
<dbReference type="GO" id="GO:0004197">
    <property type="term" value="F:cysteine-type endopeptidase activity"/>
    <property type="evidence" value="ECO:0007669"/>
    <property type="project" value="InterPro"/>
</dbReference>
<sequence>MEAKLKCGTCRRGILFPTRTTIYHCYKCQRVISSQPNEEARVTCRSCGGQLILPTNITAYRCSICQTLTTSVSGFEQQSQDVQIHGKRKKLASFLFKHNLSDTDQWSSSSPSIGSSSVLSRRSKKRALLCGVTYRKRKFKLKGTVNDVLNMKEMLIKIFDFPVECIRVLTEQEKNPDLIPTKKNILESLKWLVKDCQPGDSLVFYFSGHGLQQPDFKEDEIDGFDETLCPVDFMREGMIIDNDLNSIIVWPLKKGVTLHAIVDACHSGTILDLSYVYKLEKGKWEDNKPPAKVPMRKHTSGGLAICFSACEDYQMAADTTVKHLNLFFLSFIFIFQNFYLTMQCMAVKILIHYLDYDQSMQAFSKKGMNGVMTYLFIKAIKQNPEITYGGILLKMHEEIAKVKQNKCRPSIFQRIFCTKIAQDPMISSSEKFDVFTRIFTLLADNQYALLCLDSLN</sequence>
<dbReference type="GO" id="GO:0006508">
    <property type="term" value="P:proteolysis"/>
    <property type="evidence" value="ECO:0007669"/>
    <property type="project" value="InterPro"/>
</dbReference>
<dbReference type="GO" id="GO:0005737">
    <property type="term" value="C:cytoplasm"/>
    <property type="evidence" value="ECO:0007669"/>
    <property type="project" value="TreeGrafter"/>
</dbReference>
<dbReference type="InterPro" id="IPR029030">
    <property type="entry name" value="Caspase-like_dom_sf"/>
</dbReference>
<dbReference type="Proteomes" id="UP000634136">
    <property type="component" value="Unassembled WGS sequence"/>
</dbReference>
<accession>A0A835CK32</accession>